<dbReference type="PANTHER" id="PTHR24045">
    <property type="match status" value="1"/>
</dbReference>
<evidence type="ECO:0000256" key="1">
    <source>
        <dbReference type="ARBA" id="ARBA00007583"/>
    </source>
</evidence>
<evidence type="ECO:0000259" key="11">
    <source>
        <dbReference type="Pfam" id="PF17103"/>
    </source>
</evidence>
<feature type="domain" description="Stealth protein CR1 conserved region 1" evidence="9">
    <location>
        <begin position="47"/>
        <end position="72"/>
    </location>
</feature>
<keyword evidence="13" id="KW-1185">Reference proteome</keyword>
<evidence type="ECO:0000259" key="7">
    <source>
        <dbReference type="Pfam" id="PF00066"/>
    </source>
</evidence>
<evidence type="ECO:0000313" key="13">
    <source>
        <dbReference type="Proteomes" id="UP001152888"/>
    </source>
</evidence>
<feature type="domain" description="Stealth protein CR2 conserved region 2" evidence="8">
    <location>
        <begin position="84"/>
        <end position="188"/>
    </location>
</feature>
<keyword evidence="6" id="KW-0472">Membrane</keyword>
<comment type="similarity">
    <text evidence="1">Belongs to the stealth family.</text>
</comment>
<evidence type="ECO:0000259" key="9">
    <source>
        <dbReference type="Pfam" id="PF17101"/>
    </source>
</evidence>
<protein>
    <recommendedName>
        <fullName evidence="14">N-acetylglucosamine-1-phosphotransferase subunits alpha/beta</fullName>
    </recommendedName>
</protein>
<dbReference type="InterPro" id="IPR031358">
    <property type="entry name" value="Stealth_CR1"/>
</dbReference>
<evidence type="ECO:0000256" key="2">
    <source>
        <dbReference type="ARBA" id="ARBA00022679"/>
    </source>
</evidence>
<accession>A0A9P0KDA9</accession>
<reference evidence="12" key="1">
    <citation type="submission" date="2022-03" db="EMBL/GenBank/DDBJ databases">
        <authorList>
            <person name="Sayadi A."/>
        </authorList>
    </citation>
    <scope>NUCLEOTIDE SEQUENCE</scope>
</reference>
<dbReference type="EMBL" id="CAKOFQ010006786">
    <property type="protein sequence ID" value="CAH1971466.1"/>
    <property type="molecule type" value="Genomic_DNA"/>
</dbReference>
<evidence type="ECO:0000259" key="8">
    <source>
        <dbReference type="Pfam" id="PF11380"/>
    </source>
</evidence>
<evidence type="ECO:0000256" key="3">
    <source>
        <dbReference type="ARBA" id="ARBA00022737"/>
    </source>
</evidence>
<feature type="domain" description="LNR" evidence="7">
    <location>
        <begin position="198"/>
        <end position="231"/>
    </location>
</feature>
<gene>
    <name evidence="12" type="ORF">ACAOBT_LOCUS9430</name>
</gene>
<dbReference type="InterPro" id="IPR047141">
    <property type="entry name" value="Stealth"/>
</dbReference>
<dbReference type="Pfam" id="PF17103">
    <property type="entry name" value="Stealth_CR4"/>
    <property type="match status" value="1"/>
</dbReference>
<feature type="transmembrane region" description="Helical" evidence="6">
    <location>
        <begin position="640"/>
        <end position="660"/>
    </location>
</feature>
<dbReference type="GO" id="GO:0005794">
    <property type="term" value="C:Golgi apparatus"/>
    <property type="evidence" value="ECO:0007669"/>
    <property type="project" value="TreeGrafter"/>
</dbReference>
<dbReference type="Pfam" id="PF11380">
    <property type="entry name" value="Stealth_CR2"/>
    <property type="match status" value="1"/>
</dbReference>
<name>A0A9P0KDA9_ACAOB</name>
<dbReference type="PANTHER" id="PTHR24045:SF0">
    <property type="entry name" value="N-ACETYLGLUCOSAMINE-1-PHOSPHOTRANSFERASE SUBUNITS ALPHA_BETA"/>
    <property type="match status" value="1"/>
</dbReference>
<dbReference type="InterPro" id="IPR021520">
    <property type="entry name" value="Stealth_CR2"/>
</dbReference>
<evidence type="ECO:0000259" key="10">
    <source>
        <dbReference type="Pfam" id="PF17102"/>
    </source>
</evidence>
<dbReference type="InterPro" id="IPR031357">
    <property type="entry name" value="Stealth_CR3"/>
</dbReference>
<feature type="domain" description="Stealth protein CR4 conserved region 4" evidence="11">
    <location>
        <begin position="569"/>
        <end position="625"/>
    </location>
</feature>
<dbReference type="InterPro" id="IPR000800">
    <property type="entry name" value="Notch_dom"/>
</dbReference>
<dbReference type="GO" id="GO:0003976">
    <property type="term" value="F:UDP-N-acetylglucosamine-lysosomal-enzyme N-acetylglucosaminephosphotransferase activity"/>
    <property type="evidence" value="ECO:0007669"/>
    <property type="project" value="TreeGrafter"/>
</dbReference>
<evidence type="ECO:0000256" key="4">
    <source>
        <dbReference type="ARBA" id="ARBA00023157"/>
    </source>
</evidence>
<keyword evidence="6" id="KW-0812">Transmembrane</keyword>
<feature type="transmembrane region" description="Helical" evidence="6">
    <location>
        <begin position="12"/>
        <end position="35"/>
    </location>
</feature>
<proteinExistence type="inferred from homology"/>
<sequence length="673" mass="79633">MVFVFRLRRRLLKYKVSLVISFIIISLLFCFRVQIAHRPSEYCYNEEPIDVVYTWVNGSDPEFLESLNAFTSGIRDNVDYSKQRFDDKYELKFSLRSLEKYAPWVRHVYVVTNGQIPYWLDLDYDKVTIVSHKEIFQDPSSLPTFSSPAIERNLHRIPNLSKKFIYFNDDIFLAAPTFKEDFYTPNKGYLVYLAWLVPNCSPNCPWMYVADGQCDKDCFLQQCQMDGGDCDGKDVKTMIPSQLPYMADQSSVGEMKEQKQSQLNMIKQIKTNFYKLNHTTTYHGVQNISTSNFLNIFVSESTTQIPVYKPFKKWSLENLTKIVEIHNKLVLRKDRLRRKRLRKQKDAKNHRWHFQGNTQVDAYSASLQHTNRMLNVKYGFRTRKVPSHAPIMIDRQIMTKLQDTFNDEFEITEKNRVRRGDDVQFSFAYYYYLMSEQIDVPIGEIFEEFDTDKSGTWSDREIRTLLTKLYELPLSYSIVDHFEAILLNCSENKVFSDVSTPEYERYIDSKLPTISERLVASCPTLVKLLNDRFGLAHKYHFEIISDAESKHVSFKMLNSNISDVVVSLDEIRSNSRKFVCLNDNLDESKVAENELVRAILYDFYLALFPQPSKFELPDEYRNKFVYIKDLNEWKMYRFKIKLFIVFLMSTVLWMTLFNVIRRRFCQMIDILFC</sequence>
<evidence type="ECO:0000256" key="6">
    <source>
        <dbReference type="SAM" id="Phobius"/>
    </source>
</evidence>
<dbReference type="GO" id="GO:0046835">
    <property type="term" value="P:carbohydrate phosphorylation"/>
    <property type="evidence" value="ECO:0007669"/>
    <property type="project" value="TreeGrafter"/>
</dbReference>
<dbReference type="Gene3D" id="4.10.470.20">
    <property type="match status" value="1"/>
</dbReference>
<dbReference type="GO" id="GO:0016256">
    <property type="term" value="P:N-glycan processing to lysosome"/>
    <property type="evidence" value="ECO:0007669"/>
    <property type="project" value="TreeGrafter"/>
</dbReference>
<dbReference type="Pfam" id="PF17102">
    <property type="entry name" value="Stealth_CR3"/>
    <property type="match status" value="1"/>
</dbReference>
<dbReference type="InterPro" id="IPR031356">
    <property type="entry name" value="Stealth_CR4"/>
</dbReference>
<feature type="domain" description="Stealth protein CR3 conserved region 3" evidence="10">
    <location>
        <begin position="387"/>
        <end position="435"/>
    </location>
</feature>
<evidence type="ECO:0008006" key="14">
    <source>
        <dbReference type="Google" id="ProtNLM"/>
    </source>
</evidence>
<dbReference type="InterPro" id="IPR011992">
    <property type="entry name" value="EF-hand-dom_pair"/>
</dbReference>
<keyword evidence="3" id="KW-0677">Repeat</keyword>
<organism evidence="12 13">
    <name type="scientific">Acanthoscelides obtectus</name>
    <name type="common">Bean weevil</name>
    <name type="synonym">Bruchus obtectus</name>
    <dbReference type="NCBI Taxonomy" id="200917"/>
    <lineage>
        <taxon>Eukaryota</taxon>
        <taxon>Metazoa</taxon>
        <taxon>Ecdysozoa</taxon>
        <taxon>Arthropoda</taxon>
        <taxon>Hexapoda</taxon>
        <taxon>Insecta</taxon>
        <taxon>Pterygota</taxon>
        <taxon>Neoptera</taxon>
        <taxon>Endopterygota</taxon>
        <taxon>Coleoptera</taxon>
        <taxon>Polyphaga</taxon>
        <taxon>Cucujiformia</taxon>
        <taxon>Chrysomeloidea</taxon>
        <taxon>Chrysomelidae</taxon>
        <taxon>Bruchinae</taxon>
        <taxon>Bruchini</taxon>
        <taxon>Acanthoscelides</taxon>
    </lineage>
</organism>
<dbReference type="Proteomes" id="UP001152888">
    <property type="component" value="Unassembled WGS sequence"/>
</dbReference>
<dbReference type="Pfam" id="PF17101">
    <property type="entry name" value="Stealth_CR1"/>
    <property type="match status" value="1"/>
</dbReference>
<keyword evidence="2" id="KW-0808">Transferase</keyword>
<dbReference type="SUPFAM" id="SSF47473">
    <property type="entry name" value="EF-hand"/>
    <property type="match status" value="1"/>
</dbReference>
<keyword evidence="6" id="KW-1133">Transmembrane helix</keyword>
<comment type="caution">
    <text evidence="12">The sequence shown here is derived from an EMBL/GenBank/DDBJ whole genome shotgun (WGS) entry which is preliminary data.</text>
</comment>
<dbReference type="OrthoDB" id="263283at2759"/>
<dbReference type="Pfam" id="PF00066">
    <property type="entry name" value="Notch"/>
    <property type="match status" value="1"/>
</dbReference>
<keyword evidence="5" id="KW-0325">Glycoprotein</keyword>
<evidence type="ECO:0000313" key="12">
    <source>
        <dbReference type="EMBL" id="CAH1971466.1"/>
    </source>
</evidence>
<evidence type="ECO:0000256" key="5">
    <source>
        <dbReference type="ARBA" id="ARBA00023180"/>
    </source>
</evidence>
<dbReference type="AlphaFoldDB" id="A0A9P0KDA9"/>
<keyword evidence="4" id="KW-1015">Disulfide bond</keyword>